<keyword evidence="2" id="KW-1185">Reference proteome</keyword>
<gene>
    <name evidence="1" type="ORF">IHE45_08G099100</name>
</gene>
<protein>
    <submittedName>
        <fullName evidence="1">Glutamate receptor ionotropic plant protein</fullName>
    </submittedName>
</protein>
<evidence type="ECO:0000313" key="2">
    <source>
        <dbReference type="Proteomes" id="UP000827976"/>
    </source>
</evidence>
<organism evidence="1 2">
    <name type="scientific">Dioscorea alata</name>
    <name type="common">Purple yam</name>
    <dbReference type="NCBI Taxonomy" id="55571"/>
    <lineage>
        <taxon>Eukaryota</taxon>
        <taxon>Viridiplantae</taxon>
        <taxon>Streptophyta</taxon>
        <taxon>Embryophyta</taxon>
        <taxon>Tracheophyta</taxon>
        <taxon>Spermatophyta</taxon>
        <taxon>Magnoliopsida</taxon>
        <taxon>Liliopsida</taxon>
        <taxon>Dioscoreales</taxon>
        <taxon>Dioscoreaceae</taxon>
        <taxon>Dioscorea</taxon>
    </lineage>
</organism>
<name>A0ACB7VL33_DIOAL</name>
<reference evidence="2" key="1">
    <citation type="journal article" date="2022" name="Nat. Commun.">
        <title>Chromosome evolution and the genetic basis of agronomically important traits in greater yam.</title>
        <authorList>
            <person name="Bredeson J.V."/>
            <person name="Lyons J.B."/>
            <person name="Oniyinde I.O."/>
            <person name="Okereke N.R."/>
            <person name="Kolade O."/>
            <person name="Nnabue I."/>
            <person name="Nwadili C.O."/>
            <person name="Hribova E."/>
            <person name="Parker M."/>
            <person name="Nwogha J."/>
            <person name="Shu S."/>
            <person name="Carlson J."/>
            <person name="Kariba R."/>
            <person name="Muthemba S."/>
            <person name="Knop K."/>
            <person name="Barton G.J."/>
            <person name="Sherwood A.V."/>
            <person name="Lopez-Montes A."/>
            <person name="Asiedu R."/>
            <person name="Jamnadass R."/>
            <person name="Muchugi A."/>
            <person name="Goodstein D."/>
            <person name="Egesi C.N."/>
            <person name="Featherston J."/>
            <person name="Asfaw A."/>
            <person name="Simpson G.G."/>
            <person name="Dolezel J."/>
            <person name="Hendre P.S."/>
            <person name="Van Deynze A."/>
            <person name="Kumar P.L."/>
            <person name="Obidiegwu J.E."/>
            <person name="Bhattacharjee R."/>
            <person name="Rokhsar D.S."/>
        </authorList>
    </citation>
    <scope>NUCLEOTIDE SEQUENCE [LARGE SCALE GENOMIC DNA]</scope>
    <source>
        <strain evidence="2">cv. TDa95/00328</strain>
    </source>
</reference>
<proteinExistence type="predicted"/>
<evidence type="ECO:0000313" key="1">
    <source>
        <dbReference type="EMBL" id="KAH7674838.1"/>
    </source>
</evidence>
<keyword evidence="1" id="KW-0675">Receptor</keyword>
<accession>A0ACB7VL33</accession>
<comment type="caution">
    <text evidence="1">The sequence shown here is derived from an EMBL/GenBank/DDBJ whole genome shotgun (WGS) entry which is preliminary data.</text>
</comment>
<dbReference type="Proteomes" id="UP000827976">
    <property type="component" value="Chromosome 8"/>
</dbReference>
<sequence>MNQMFQFIFFITIILWKLFGNCKAETTPFPVGVVLDTATLVGKMGKTSISMAVDEFYETHQNYSTRLVIYTRDSKNDVVEAANEVIDLLNKKQVKAIIGPQKSSQAVFISNLGDKAKVPIISFSASSPVLSSITTPYFLRSTVNDSAQLAAVSSITKLFGWRQVVPVYEDSDYGRDIVPYLVDELEKINAKIPYRSVIALSATDDQIKKELYKLMTMQTRVFLVHMSAPMAARLFMNVKQVGMMSKGYAWIMTDGITNIVDSFDPQVIDTMQGALGVKLHVPRTKELNEFSFRWKRRYQKEYPNEEPAELSVFDLWAYDAVFALAMAVEKASGSNGDVLKYIQEEKFNGMSGEFHFVDRQLKLSTLQVVNMVGRGGRGVGFWKPENGLTSTSSSSNYNGVLNPVIWPDESTEVPKGWEIPVSGKKLRVGVPVKDGFFEFVKVEHNPVTNGSIVTGFCIDVFDTVMQSLPYAVSYEYIPFEDSKGDSAGTYNELAYQVYLQKYDAIAGDVTIIANRSQFVDFTLPYTESGVVMIVPIKEDERMNAWIFLKPLTLDLWLGSLGFFFLTALVVWLIEHRDNKKFKGSPCEQVGIVLYFAFSTLVFAQREKVQSNLTKFLMIIWLFVVLILTQSYTASLTSMLTVQQLEPTVTEVEQLIRKGDFVGYHKGSFVKEKLINELHFDKSKLVPLGRPDDYAEALSKGSSNNGVSAVFHEIPYLKLFLAKHCKNFMMVGPTYKTAGFGFVFPKGSPLVPDVSRAILNITQGSKMVAIEKKWIGYEDKCQEQDSLLSSHRLNFRSFEGLFLITGLTSIISALIYLVWLFLEKFNIPVMVKAMVSKYFKKIETKALIFKRRSAPVCSGSSTSMDANSSDIITSFSQTPGSPSSIEEYVIETDKDD</sequence>
<dbReference type="EMBL" id="CM037018">
    <property type="protein sequence ID" value="KAH7674838.1"/>
    <property type="molecule type" value="Genomic_DNA"/>
</dbReference>